<proteinExistence type="inferred from homology"/>
<dbReference type="InterPro" id="IPR006741">
    <property type="entry name" value="AgrB"/>
</dbReference>
<evidence type="ECO:0000256" key="5">
    <source>
        <dbReference type="ARBA" id="ARBA00022801"/>
    </source>
</evidence>
<dbReference type="Proteomes" id="UP000036923">
    <property type="component" value="Unassembled WGS sequence"/>
</dbReference>
<feature type="transmembrane region" description="Helical" evidence="8">
    <location>
        <begin position="112"/>
        <end position="132"/>
    </location>
</feature>
<evidence type="ECO:0000256" key="4">
    <source>
        <dbReference type="ARBA" id="ARBA00022692"/>
    </source>
</evidence>
<keyword evidence="10" id="KW-1185">Reference proteome</keyword>
<dbReference type="GO" id="GO:0005886">
    <property type="term" value="C:plasma membrane"/>
    <property type="evidence" value="ECO:0007669"/>
    <property type="project" value="UniProtKB-SubCell"/>
</dbReference>
<evidence type="ECO:0000256" key="6">
    <source>
        <dbReference type="ARBA" id="ARBA00022989"/>
    </source>
</evidence>
<feature type="transmembrane region" description="Helical" evidence="8">
    <location>
        <begin position="85"/>
        <end position="106"/>
    </location>
</feature>
<keyword evidence="1 8" id="KW-1003">Cell membrane</keyword>
<evidence type="ECO:0000256" key="8">
    <source>
        <dbReference type="HAMAP-Rule" id="MF_00784"/>
    </source>
</evidence>
<accession>A0A0L6JT99</accession>
<evidence type="ECO:0000256" key="7">
    <source>
        <dbReference type="ARBA" id="ARBA00023136"/>
    </source>
</evidence>
<evidence type="ECO:0000313" key="9">
    <source>
        <dbReference type="EMBL" id="KNY28929.1"/>
    </source>
</evidence>
<evidence type="ECO:0000256" key="3">
    <source>
        <dbReference type="ARBA" id="ARBA00022670"/>
    </source>
</evidence>
<keyword evidence="3 8" id="KW-0645">Protease</keyword>
<evidence type="ECO:0000256" key="1">
    <source>
        <dbReference type="ARBA" id="ARBA00022475"/>
    </source>
</evidence>
<keyword evidence="2 8" id="KW-0673">Quorum sensing</keyword>
<comment type="caution">
    <text evidence="9">The sequence shown here is derived from an EMBL/GenBank/DDBJ whole genome shotgun (WGS) entry which is preliminary data.</text>
</comment>
<comment type="function">
    <text evidence="8">May be involved in the proteolytic processing of a quorum sensing system signal molecule precursor.</text>
</comment>
<organism evidence="9 10">
    <name type="scientific">Pseudobacteroides cellulosolvens ATCC 35603 = DSM 2933</name>
    <dbReference type="NCBI Taxonomy" id="398512"/>
    <lineage>
        <taxon>Bacteria</taxon>
        <taxon>Bacillati</taxon>
        <taxon>Bacillota</taxon>
        <taxon>Clostridia</taxon>
        <taxon>Eubacteriales</taxon>
        <taxon>Oscillospiraceae</taxon>
        <taxon>Pseudobacteroides</taxon>
    </lineage>
</organism>
<dbReference type="EMBL" id="LGTC01000001">
    <property type="protein sequence ID" value="KNY28929.1"/>
    <property type="molecule type" value="Genomic_DNA"/>
</dbReference>
<keyword evidence="7 8" id="KW-0472">Membrane</keyword>
<dbReference type="GO" id="GO:0009372">
    <property type="term" value="P:quorum sensing"/>
    <property type="evidence" value="ECO:0007669"/>
    <property type="project" value="UniProtKB-UniRule"/>
</dbReference>
<keyword evidence="6 8" id="KW-1133">Transmembrane helix</keyword>
<comment type="similarity">
    <text evidence="8">Belongs to the AgrB family.</text>
</comment>
<keyword evidence="4 8" id="KW-0812">Transmembrane</keyword>
<dbReference type="HAMAP" id="MF_00784">
    <property type="entry name" value="AgrB"/>
    <property type="match status" value="1"/>
</dbReference>
<feature type="transmembrane region" description="Helical" evidence="8">
    <location>
        <begin position="43"/>
        <end position="64"/>
    </location>
</feature>
<dbReference type="GO" id="GO:0008233">
    <property type="term" value="F:peptidase activity"/>
    <property type="evidence" value="ECO:0007669"/>
    <property type="project" value="UniProtKB-UniRule"/>
</dbReference>
<dbReference type="AlphaFoldDB" id="A0A0L6JT99"/>
<dbReference type="GO" id="GO:0006508">
    <property type="term" value="P:proteolysis"/>
    <property type="evidence" value="ECO:0007669"/>
    <property type="project" value="UniProtKB-KW"/>
</dbReference>
<dbReference type="eggNOG" id="COG4512">
    <property type="taxonomic scope" value="Bacteria"/>
</dbReference>
<evidence type="ECO:0000256" key="2">
    <source>
        <dbReference type="ARBA" id="ARBA00022654"/>
    </source>
</evidence>
<keyword evidence="5 8" id="KW-0378">Hydrolase</keyword>
<name>A0A0L6JT99_9FIRM</name>
<sequence>MINRLMFETNITEKLANILTLKLNKHLKKEGLEFMKMKLGVEIVFINITKFIVVFTVAALLNLLKEALFMCLIFGSVRRSGFGLHAKNSTVCTLVTLLMFIGGSYISYSIKLNNYFVFGMFLLLNLLLFKYAPGDTENHPILGKKTREKLRKQTVTVGILLMILAMIIPSQLIKSLITLSVSYEVISILPITYKILNRGYKNYEKYERANS</sequence>
<feature type="transmembrane region" description="Helical" evidence="8">
    <location>
        <begin position="176"/>
        <end position="196"/>
    </location>
</feature>
<protein>
    <recommendedName>
        <fullName evidence="8">Putative AgrB-like protein</fullName>
        <ecNumber evidence="8">3.4.-.-</ecNumber>
    </recommendedName>
</protein>
<gene>
    <name evidence="9" type="ORF">Bccel_4203</name>
</gene>
<comment type="subcellular location">
    <subcellularLocation>
        <location evidence="8">Cell membrane</location>
        <topology evidence="8">Multi-pass membrane protein</topology>
    </subcellularLocation>
</comment>
<dbReference type="Pfam" id="PF04647">
    <property type="entry name" value="AgrB"/>
    <property type="match status" value="1"/>
</dbReference>
<dbReference type="STRING" id="398512.Bccel_4203"/>
<feature type="transmembrane region" description="Helical" evidence="8">
    <location>
        <begin position="153"/>
        <end position="170"/>
    </location>
</feature>
<evidence type="ECO:0000313" key="10">
    <source>
        <dbReference type="Proteomes" id="UP000036923"/>
    </source>
</evidence>
<dbReference type="OrthoDB" id="2360675at2"/>
<reference evidence="10" key="1">
    <citation type="submission" date="2015-07" db="EMBL/GenBank/DDBJ databases">
        <title>Near-Complete Genome Sequence of the Cellulolytic Bacterium Bacteroides (Pseudobacteroides) cellulosolvens ATCC 35603.</title>
        <authorList>
            <person name="Dassa B."/>
            <person name="Utturkar S.M."/>
            <person name="Klingeman D.M."/>
            <person name="Hurt R.A."/>
            <person name="Keller M."/>
            <person name="Xu J."/>
            <person name="Reddy Y.H.K."/>
            <person name="Borovok I."/>
            <person name="Grinberg I.R."/>
            <person name="Lamed R."/>
            <person name="Zhivin O."/>
            <person name="Bayer E.A."/>
            <person name="Brown S.D."/>
        </authorList>
    </citation>
    <scope>NUCLEOTIDE SEQUENCE [LARGE SCALE GENOMIC DNA]</scope>
    <source>
        <strain evidence="10">DSM 2933</strain>
    </source>
</reference>
<dbReference type="EC" id="3.4.-.-" evidence="8"/>
<dbReference type="SMART" id="SM00793">
    <property type="entry name" value="AgrB"/>
    <property type="match status" value="1"/>
</dbReference>